<dbReference type="InterPro" id="IPR051292">
    <property type="entry name" value="Xyl/GlcA_transferase"/>
</dbReference>
<dbReference type="InParanoid" id="A0A1X2HS82"/>
<dbReference type="GO" id="GO:0016020">
    <property type="term" value="C:membrane"/>
    <property type="evidence" value="ECO:0007669"/>
    <property type="project" value="UniProtKB-SubCell"/>
</dbReference>
<gene>
    <name evidence="9" type="ORF">BCR43DRAFT_481590</name>
</gene>
<evidence type="ECO:0000256" key="4">
    <source>
        <dbReference type="ARBA" id="ARBA00022989"/>
    </source>
</evidence>
<evidence type="ECO:0000313" key="10">
    <source>
        <dbReference type="Proteomes" id="UP000242180"/>
    </source>
</evidence>
<evidence type="ECO:0000256" key="8">
    <source>
        <dbReference type="SAM" id="Phobius"/>
    </source>
</evidence>
<dbReference type="InterPro" id="IPR029044">
    <property type="entry name" value="Nucleotide-diphossugar_trans"/>
</dbReference>
<dbReference type="OMA" id="KQSHALH"/>
<dbReference type="GO" id="GO:0035269">
    <property type="term" value="P:protein O-linked glycosylation via mannose"/>
    <property type="evidence" value="ECO:0007669"/>
    <property type="project" value="TreeGrafter"/>
</dbReference>
<proteinExistence type="predicted"/>
<sequence>MSRRLSVSKQPSLLSGSGSGSGSGLPSLAPDKPYATTRLHYRQRSPAPAPSLVRRDQLYHKRRLVAIALCLFLFLFFAALRPRRPTVFLPLRDQPDYAHLITHKQCAAKLCNSVGSCHTWYPHGDDDESQHGVVDLQAHGIYRDVALISVDFGCELLAQMHDTTWVPIGPGETDCLVHHCRDMVDMDLKSDLYILASQIRHIAQNEPQRELIVPYTGQAQSAEDDVTLVTQFSVNRLDTFARVIESWKGPIAIAVYLTEADDTIKLKNYFAQPGKLYLYARVNMVIVKPDYTSPEHLKYPINHLRNLAVRLATSSHIFVMDADFSPSANFYDHARTVLLPLMTPTTALVVPCFGLREGHTEMPQDRVALDGLLKHGTAYITDPGAGHGPTLATTMATRSAFYEVCYESQWEPYYILRSDAPLYDARFKNQGGDKQSHALQLNAAGYRFLVSPDIFILHKDHAKMVWPGGGFNASQKAVTHWNYFEHFMLEMEDLYGSDVRWPRACSALATVGWQDQRRDVTSIAL</sequence>
<keyword evidence="10" id="KW-1185">Reference proteome</keyword>
<evidence type="ECO:0000313" key="9">
    <source>
        <dbReference type="EMBL" id="ORZ02465.1"/>
    </source>
</evidence>
<dbReference type="SUPFAM" id="SSF53448">
    <property type="entry name" value="Nucleotide-diphospho-sugar transferases"/>
    <property type="match status" value="1"/>
</dbReference>
<evidence type="ECO:0000256" key="6">
    <source>
        <dbReference type="ARBA" id="ARBA00023180"/>
    </source>
</evidence>
<evidence type="ECO:0000256" key="1">
    <source>
        <dbReference type="ARBA" id="ARBA00004606"/>
    </source>
</evidence>
<evidence type="ECO:0000256" key="5">
    <source>
        <dbReference type="ARBA" id="ARBA00023136"/>
    </source>
</evidence>
<comment type="subcellular location">
    <subcellularLocation>
        <location evidence="1">Membrane</location>
        <topology evidence="1">Single-pass type II membrane protein</topology>
    </subcellularLocation>
</comment>
<organism evidence="9 10">
    <name type="scientific">Syncephalastrum racemosum</name>
    <name type="common">Filamentous fungus</name>
    <dbReference type="NCBI Taxonomy" id="13706"/>
    <lineage>
        <taxon>Eukaryota</taxon>
        <taxon>Fungi</taxon>
        <taxon>Fungi incertae sedis</taxon>
        <taxon>Mucoromycota</taxon>
        <taxon>Mucoromycotina</taxon>
        <taxon>Mucoromycetes</taxon>
        <taxon>Mucorales</taxon>
        <taxon>Syncephalastraceae</taxon>
        <taxon>Syncephalastrum</taxon>
    </lineage>
</organism>
<keyword evidence="9" id="KW-0808">Transferase</keyword>
<dbReference type="AlphaFoldDB" id="A0A1X2HS82"/>
<dbReference type="GO" id="GO:0042285">
    <property type="term" value="F:xylosyltransferase activity"/>
    <property type="evidence" value="ECO:0007669"/>
    <property type="project" value="TreeGrafter"/>
</dbReference>
<dbReference type="PANTHER" id="PTHR12270">
    <property type="entry name" value="GLYCOSYLTRANSFERASE-RELATED"/>
    <property type="match status" value="1"/>
</dbReference>
<evidence type="ECO:0000256" key="7">
    <source>
        <dbReference type="SAM" id="MobiDB-lite"/>
    </source>
</evidence>
<evidence type="ECO:0000256" key="2">
    <source>
        <dbReference type="ARBA" id="ARBA00022692"/>
    </source>
</evidence>
<dbReference type="EMBL" id="MCGN01000001">
    <property type="protein sequence ID" value="ORZ02465.1"/>
    <property type="molecule type" value="Genomic_DNA"/>
</dbReference>
<evidence type="ECO:0000256" key="3">
    <source>
        <dbReference type="ARBA" id="ARBA00022968"/>
    </source>
</evidence>
<keyword evidence="4 8" id="KW-1133">Transmembrane helix</keyword>
<protein>
    <submittedName>
        <fullName evidence="9">Glycosyl-transferase for dystroglycan-domain-containing protein</fullName>
    </submittedName>
</protein>
<dbReference type="PANTHER" id="PTHR12270:SF52">
    <property type="entry name" value="GLYCOSYLTRANSFERASE-LIKE PROTEIN GNT13-RELATED"/>
    <property type="match status" value="1"/>
</dbReference>
<keyword evidence="5 8" id="KW-0472">Membrane</keyword>
<keyword evidence="2 8" id="KW-0812">Transmembrane</keyword>
<dbReference type="Pfam" id="PF13896">
    <property type="entry name" value="Glyco_transf_49"/>
    <property type="match status" value="2"/>
</dbReference>
<dbReference type="Proteomes" id="UP000242180">
    <property type="component" value="Unassembled WGS sequence"/>
</dbReference>
<dbReference type="GO" id="GO:0015020">
    <property type="term" value="F:glucuronosyltransferase activity"/>
    <property type="evidence" value="ECO:0007669"/>
    <property type="project" value="TreeGrafter"/>
</dbReference>
<keyword evidence="3" id="KW-0735">Signal-anchor</keyword>
<feature type="compositionally biased region" description="Polar residues" evidence="7">
    <location>
        <begin position="1"/>
        <end position="10"/>
    </location>
</feature>
<feature type="transmembrane region" description="Helical" evidence="8">
    <location>
        <begin position="64"/>
        <end position="80"/>
    </location>
</feature>
<accession>A0A1X2HS82</accession>
<dbReference type="Gene3D" id="3.90.550.10">
    <property type="entry name" value="Spore Coat Polysaccharide Biosynthesis Protein SpsA, Chain A"/>
    <property type="match status" value="1"/>
</dbReference>
<dbReference type="OrthoDB" id="411524at2759"/>
<feature type="region of interest" description="Disordered" evidence="7">
    <location>
        <begin position="1"/>
        <end position="29"/>
    </location>
</feature>
<keyword evidence="6" id="KW-0325">Glycoprotein</keyword>
<name>A0A1X2HS82_SYNRA</name>
<reference evidence="9 10" key="1">
    <citation type="submission" date="2016-07" db="EMBL/GenBank/DDBJ databases">
        <title>Pervasive Adenine N6-methylation of Active Genes in Fungi.</title>
        <authorList>
            <consortium name="DOE Joint Genome Institute"/>
            <person name="Mondo S.J."/>
            <person name="Dannebaum R.O."/>
            <person name="Kuo R.C."/>
            <person name="Labutti K."/>
            <person name="Haridas S."/>
            <person name="Kuo A."/>
            <person name="Salamov A."/>
            <person name="Ahrendt S.R."/>
            <person name="Lipzen A."/>
            <person name="Sullivan W."/>
            <person name="Andreopoulos W.B."/>
            <person name="Clum A."/>
            <person name="Lindquist E."/>
            <person name="Daum C."/>
            <person name="Ramamoorthy G.K."/>
            <person name="Gryganskyi A."/>
            <person name="Culley D."/>
            <person name="Magnuson J.K."/>
            <person name="James T.Y."/>
            <person name="O'Malley M.A."/>
            <person name="Stajich J.E."/>
            <person name="Spatafora J.W."/>
            <person name="Visel A."/>
            <person name="Grigoriev I.V."/>
        </authorList>
    </citation>
    <scope>NUCLEOTIDE SEQUENCE [LARGE SCALE GENOMIC DNA]</scope>
    <source>
        <strain evidence="9 10">NRRL 2496</strain>
    </source>
</reference>
<comment type="caution">
    <text evidence="9">The sequence shown here is derived from an EMBL/GenBank/DDBJ whole genome shotgun (WGS) entry which is preliminary data.</text>
</comment>